<dbReference type="KEGG" id="pmar:B0X71_09720"/>
<evidence type="ECO:0000313" key="3">
    <source>
        <dbReference type="Proteomes" id="UP000188184"/>
    </source>
</evidence>
<dbReference type="SMART" id="SM00966">
    <property type="entry name" value="SpoVT_AbrB"/>
    <property type="match status" value="1"/>
</dbReference>
<evidence type="ECO:0000313" key="2">
    <source>
        <dbReference type="EMBL" id="AQQ53329.1"/>
    </source>
</evidence>
<accession>A0A1Q2KYR2</accession>
<dbReference type="GO" id="GO:0003677">
    <property type="term" value="F:DNA binding"/>
    <property type="evidence" value="ECO:0007669"/>
    <property type="project" value="InterPro"/>
</dbReference>
<protein>
    <recommendedName>
        <fullName evidence="1">SpoVT-AbrB domain-containing protein</fullName>
    </recommendedName>
</protein>
<name>A0A1Q2KYR2_9BACL</name>
<dbReference type="SUPFAM" id="SSF89447">
    <property type="entry name" value="AbrB/MazE/MraZ-like"/>
    <property type="match status" value="1"/>
</dbReference>
<dbReference type="Proteomes" id="UP000188184">
    <property type="component" value="Chromosome"/>
</dbReference>
<evidence type="ECO:0000259" key="1">
    <source>
        <dbReference type="SMART" id="SM00966"/>
    </source>
</evidence>
<gene>
    <name evidence="2" type="ORF">B0X71_09720</name>
</gene>
<proteinExistence type="predicted"/>
<dbReference type="AlphaFoldDB" id="A0A1Q2KYR2"/>
<organism evidence="2 3">
    <name type="scientific">Planococcus lenghuensis</name>
    <dbReference type="NCBI Taxonomy" id="2213202"/>
    <lineage>
        <taxon>Bacteria</taxon>
        <taxon>Bacillati</taxon>
        <taxon>Bacillota</taxon>
        <taxon>Bacilli</taxon>
        <taxon>Bacillales</taxon>
        <taxon>Caryophanaceae</taxon>
        <taxon>Planococcus</taxon>
    </lineage>
</organism>
<dbReference type="OrthoDB" id="9811597at2"/>
<dbReference type="Gene3D" id="2.10.260.10">
    <property type="match status" value="1"/>
</dbReference>
<dbReference type="Pfam" id="PF04014">
    <property type="entry name" value="MazE_antitoxin"/>
    <property type="match status" value="1"/>
</dbReference>
<dbReference type="NCBIfam" id="TIGR01439">
    <property type="entry name" value="lp_hng_hel_AbrB"/>
    <property type="match status" value="1"/>
</dbReference>
<keyword evidence="3" id="KW-1185">Reference proteome</keyword>
<dbReference type="RefSeq" id="WP_077589217.1">
    <property type="nucleotide sequence ID" value="NZ_CP019640.1"/>
</dbReference>
<feature type="domain" description="SpoVT-AbrB" evidence="1">
    <location>
        <begin position="7"/>
        <end position="54"/>
    </location>
</feature>
<dbReference type="InterPro" id="IPR037914">
    <property type="entry name" value="SpoVT-AbrB_sf"/>
</dbReference>
<dbReference type="EMBL" id="CP019640">
    <property type="protein sequence ID" value="AQQ53329.1"/>
    <property type="molecule type" value="Genomic_DNA"/>
</dbReference>
<sequence>MPNIATAKLTSKGQVTLPKEVRMMLQVDSGDKLQFEFDSDTQEVVIRKTASKNELEQLFAGWDLENPDAAIEIRQLMEDELDYDGPVGGEQI</sequence>
<reference evidence="2 3" key="1">
    <citation type="submission" date="2017-02" db="EMBL/GenBank/DDBJ databases">
        <title>The complete genomic sequence of a novel cold adapted crude oil-degrading bacterium Planococcus qaidamina Y42.</title>
        <authorList>
            <person name="Yang R."/>
        </authorList>
    </citation>
    <scope>NUCLEOTIDE SEQUENCE [LARGE SCALE GENOMIC DNA]</scope>
    <source>
        <strain evidence="2 3">Y42</strain>
    </source>
</reference>
<dbReference type="InterPro" id="IPR007159">
    <property type="entry name" value="SpoVT-AbrB_dom"/>
</dbReference>